<dbReference type="EMBL" id="BTSX01000072">
    <property type="protein sequence ID" value="GMT08394.1"/>
    <property type="molecule type" value="Genomic_DNA"/>
</dbReference>
<gene>
    <name evidence="2" type="ORF">PENTCL1PPCAC_30568</name>
    <name evidence="1" type="ORF">PENTCL1PPCAC_5674</name>
</gene>
<sequence length="231" mass="26088">AQFLLLLFVTLAVADDPNAYLAFKLNSTRMGKVMDSFRLKAESLMRNSKYNKLDASMSFIPSNRLEVRLIDFYYDAAEHRQMIPGILAKASAALCSTYPRYLAFDDYYRDDTFVKGGIQDLDNTRFEELAKALNDYGIVYEKESGISNEKAGFVAAYDFVLTDKKNSGDFLDELLEEPLHSSAFIDTIHLCVGADQYCEDSHTMASWKIKQCGSGDRFASYGRLGRDSNED</sequence>
<evidence type="ECO:0008006" key="4">
    <source>
        <dbReference type="Google" id="ProtNLM"/>
    </source>
</evidence>
<evidence type="ECO:0000313" key="3">
    <source>
        <dbReference type="Proteomes" id="UP001432027"/>
    </source>
</evidence>
<feature type="non-terminal residue" evidence="2">
    <location>
        <position position="1"/>
    </location>
</feature>
<dbReference type="EMBL" id="BTSX01000002">
    <property type="protein sequence ID" value="GMS83499.1"/>
    <property type="molecule type" value="Genomic_DNA"/>
</dbReference>
<accession>A0AAV5URG0</accession>
<reference evidence="2" key="1">
    <citation type="submission" date="2023-10" db="EMBL/GenBank/DDBJ databases">
        <title>Genome assembly of Pristionchus species.</title>
        <authorList>
            <person name="Yoshida K."/>
            <person name="Sommer R.J."/>
        </authorList>
    </citation>
    <scope>NUCLEOTIDE SEQUENCE</scope>
    <source>
        <strain evidence="2">RS0144</strain>
    </source>
</reference>
<name>A0AAV5URG0_9BILA</name>
<dbReference type="Proteomes" id="UP001432027">
    <property type="component" value="Unassembled WGS sequence"/>
</dbReference>
<comment type="caution">
    <text evidence="2">The sequence shown here is derived from an EMBL/GenBank/DDBJ whole genome shotgun (WGS) entry which is preliminary data.</text>
</comment>
<protein>
    <recommendedName>
        <fullName evidence="4">Secreted protein</fullName>
    </recommendedName>
</protein>
<dbReference type="AlphaFoldDB" id="A0AAV5URG0"/>
<keyword evidence="3" id="KW-1185">Reference proteome</keyword>
<proteinExistence type="predicted"/>
<organism evidence="2 3">
    <name type="scientific">Pristionchus entomophagus</name>
    <dbReference type="NCBI Taxonomy" id="358040"/>
    <lineage>
        <taxon>Eukaryota</taxon>
        <taxon>Metazoa</taxon>
        <taxon>Ecdysozoa</taxon>
        <taxon>Nematoda</taxon>
        <taxon>Chromadorea</taxon>
        <taxon>Rhabditida</taxon>
        <taxon>Rhabditina</taxon>
        <taxon>Diplogasteromorpha</taxon>
        <taxon>Diplogasteroidea</taxon>
        <taxon>Neodiplogasteridae</taxon>
        <taxon>Pristionchus</taxon>
    </lineage>
</organism>
<evidence type="ECO:0000313" key="2">
    <source>
        <dbReference type="EMBL" id="GMT08394.1"/>
    </source>
</evidence>
<evidence type="ECO:0000313" key="1">
    <source>
        <dbReference type="EMBL" id="GMS83499.1"/>
    </source>
</evidence>